<dbReference type="SMART" id="SM00174">
    <property type="entry name" value="RHO"/>
    <property type="match status" value="1"/>
</dbReference>
<name>A0AAV4G6M1_9GAST</name>
<reference evidence="3 4" key="1">
    <citation type="journal article" date="2021" name="Elife">
        <title>Chloroplast acquisition without the gene transfer in kleptoplastic sea slugs, Plakobranchus ocellatus.</title>
        <authorList>
            <person name="Maeda T."/>
            <person name="Takahashi S."/>
            <person name="Yoshida T."/>
            <person name="Shimamura S."/>
            <person name="Takaki Y."/>
            <person name="Nagai Y."/>
            <person name="Toyoda A."/>
            <person name="Suzuki Y."/>
            <person name="Arimoto A."/>
            <person name="Ishii H."/>
            <person name="Satoh N."/>
            <person name="Nishiyama T."/>
            <person name="Hasebe M."/>
            <person name="Maruyama T."/>
            <person name="Minagawa J."/>
            <person name="Obokata J."/>
            <person name="Shigenobu S."/>
        </authorList>
    </citation>
    <scope>NUCLEOTIDE SEQUENCE [LARGE SCALE GENOMIC DNA]</scope>
</reference>
<gene>
    <name evidence="3" type="ORF">ElyMa_000599700</name>
</gene>
<dbReference type="Pfam" id="PF00071">
    <property type="entry name" value="Ras"/>
    <property type="match status" value="1"/>
</dbReference>
<dbReference type="Gene3D" id="3.40.50.300">
    <property type="entry name" value="P-loop containing nucleotide triphosphate hydrolases"/>
    <property type="match status" value="1"/>
</dbReference>
<dbReference type="GO" id="GO:0005525">
    <property type="term" value="F:GTP binding"/>
    <property type="evidence" value="ECO:0007669"/>
    <property type="project" value="InterPro"/>
</dbReference>
<evidence type="ECO:0000256" key="1">
    <source>
        <dbReference type="ARBA" id="ARBA00006270"/>
    </source>
</evidence>
<sequence length="237" mass="26885">MLINTSNNIPESRVQAFIERWPSQADPSLMLITDTKSHLPSRYWPANRKIPMACFDENGRPPLISTVTIVGEAAVGKTSIIQRFRTDKFIKAYTPTIGVERSQIVLDLPTEELDSPFLFRFLDTNDIILDPTMALTIKDRLDALHASLSRYVIVVYDITNHSSFEAAKDWVRLARQMIDIDFQMLLVGNKADMTKQRAVHKTAGQVFAILNNMTFLETSAKSGYHIHTLFNLLVKCN</sequence>
<dbReference type="InterPro" id="IPR001806">
    <property type="entry name" value="Small_GTPase"/>
</dbReference>
<dbReference type="PROSITE" id="PS51421">
    <property type="entry name" value="RAS"/>
    <property type="match status" value="1"/>
</dbReference>
<proteinExistence type="inferred from homology"/>
<protein>
    <submittedName>
        <fullName evidence="3">Ras-related protein Rab-4B</fullName>
    </submittedName>
</protein>
<dbReference type="EMBL" id="BMAT01001177">
    <property type="protein sequence ID" value="GFR81252.1"/>
    <property type="molecule type" value="Genomic_DNA"/>
</dbReference>
<dbReference type="NCBIfam" id="TIGR00231">
    <property type="entry name" value="small_GTP"/>
    <property type="match status" value="1"/>
</dbReference>
<dbReference type="CDD" id="cd00154">
    <property type="entry name" value="Rab"/>
    <property type="match status" value="1"/>
</dbReference>
<evidence type="ECO:0000313" key="3">
    <source>
        <dbReference type="EMBL" id="GFR81252.1"/>
    </source>
</evidence>
<evidence type="ECO:0000256" key="2">
    <source>
        <dbReference type="ARBA" id="ARBA00022741"/>
    </source>
</evidence>
<dbReference type="SMART" id="SM00175">
    <property type="entry name" value="RAB"/>
    <property type="match status" value="1"/>
</dbReference>
<keyword evidence="2" id="KW-0547">Nucleotide-binding</keyword>
<dbReference type="PROSITE" id="PS51419">
    <property type="entry name" value="RAB"/>
    <property type="match status" value="1"/>
</dbReference>
<dbReference type="AlphaFoldDB" id="A0AAV4G6M1"/>
<comment type="caution">
    <text evidence="3">The sequence shown here is derived from an EMBL/GenBank/DDBJ whole genome shotgun (WGS) entry which is preliminary data.</text>
</comment>
<dbReference type="InterPro" id="IPR027417">
    <property type="entry name" value="P-loop_NTPase"/>
</dbReference>
<dbReference type="PRINTS" id="PR00449">
    <property type="entry name" value="RASTRNSFRMNG"/>
</dbReference>
<organism evidence="3 4">
    <name type="scientific">Elysia marginata</name>
    <dbReference type="NCBI Taxonomy" id="1093978"/>
    <lineage>
        <taxon>Eukaryota</taxon>
        <taxon>Metazoa</taxon>
        <taxon>Spiralia</taxon>
        <taxon>Lophotrochozoa</taxon>
        <taxon>Mollusca</taxon>
        <taxon>Gastropoda</taxon>
        <taxon>Heterobranchia</taxon>
        <taxon>Euthyneura</taxon>
        <taxon>Panpulmonata</taxon>
        <taxon>Sacoglossa</taxon>
        <taxon>Placobranchoidea</taxon>
        <taxon>Plakobranchidae</taxon>
        <taxon>Elysia</taxon>
    </lineage>
</organism>
<keyword evidence="4" id="KW-1185">Reference proteome</keyword>
<dbReference type="GO" id="GO:0003924">
    <property type="term" value="F:GTPase activity"/>
    <property type="evidence" value="ECO:0007669"/>
    <property type="project" value="InterPro"/>
</dbReference>
<dbReference type="SUPFAM" id="SSF52540">
    <property type="entry name" value="P-loop containing nucleoside triphosphate hydrolases"/>
    <property type="match status" value="1"/>
</dbReference>
<dbReference type="SMART" id="SM00173">
    <property type="entry name" value="RAS"/>
    <property type="match status" value="1"/>
</dbReference>
<evidence type="ECO:0000313" key="4">
    <source>
        <dbReference type="Proteomes" id="UP000762676"/>
    </source>
</evidence>
<accession>A0AAV4G6M1</accession>
<dbReference type="PANTHER" id="PTHR47978">
    <property type="match status" value="1"/>
</dbReference>
<dbReference type="Proteomes" id="UP000762676">
    <property type="component" value="Unassembled WGS sequence"/>
</dbReference>
<comment type="similarity">
    <text evidence="1">Belongs to the small GTPase superfamily. Rab family.</text>
</comment>
<dbReference type="InterPro" id="IPR005225">
    <property type="entry name" value="Small_GTP-bd"/>
</dbReference>
<dbReference type="Pfam" id="PF08477">
    <property type="entry name" value="Roc"/>
    <property type="match status" value="1"/>
</dbReference>